<dbReference type="EMBL" id="JADEYR010000019">
    <property type="protein sequence ID" value="MBE9405046.1"/>
    <property type="molecule type" value="Genomic_DNA"/>
</dbReference>
<dbReference type="SMART" id="SM00347">
    <property type="entry name" value="HTH_MARR"/>
    <property type="match status" value="1"/>
</dbReference>
<dbReference type="Gene3D" id="1.10.10.10">
    <property type="entry name" value="Winged helix-like DNA-binding domain superfamily/Winged helix DNA-binding domain"/>
    <property type="match status" value="1"/>
</dbReference>
<dbReference type="InterPro" id="IPR039422">
    <property type="entry name" value="MarR/SlyA-like"/>
</dbReference>
<dbReference type="PROSITE" id="PS50995">
    <property type="entry name" value="HTH_MARR_2"/>
    <property type="match status" value="1"/>
</dbReference>
<protein>
    <submittedName>
        <fullName evidence="2">Winged helix-turn-helix transcriptional regulator</fullName>
    </submittedName>
</protein>
<feature type="domain" description="HTH marR-type" evidence="1">
    <location>
        <begin position="2"/>
        <end position="137"/>
    </location>
</feature>
<dbReference type="InterPro" id="IPR000835">
    <property type="entry name" value="HTH_MarR-typ"/>
</dbReference>
<dbReference type="PANTHER" id="PTHR33164">
    <property type="entry name" value="TRANSCRIPTIONAL REGULATOR, MARR FAMILY"/>
    <property type="match status" value="1"/>
</dbReference>
<proteinExistence type="predicted"/>
<gene>
    <name evidence="2" type="ORF">IOE58_12935</name>
</gene>
<dbReference type="Proteomes" id="UP000644727">
    <property type="component" value="Unassembled WGS sequence"/>
</dbReference>
<reference evidence="2 3" key="1">
    <citation type="submission" date="2020-10" db="EMBL/GenBank/DDBJ databases">
        <title>Draft genome and description of Brachybacterium epidermidis sp nov.</title>
        <authorList>
            <person name="Boxberger M."/>
            <person name="La Scola B."/>
        </authorList>
    </citation>
    <scope>NUCLEOTIDE SEQUENCE [LARGE SCALE GENOMIC DNA]</scope>
    <source>
        <strain evidence="2 3">Marseille-Q2903</strain>
    </source>
</reference>
<keyword evidence="3" id="KW-1185">Reference proteome</keyword>
<dbReference type="PANTHER" id="PTHR33164:SF57">
    <property type="entry name" value="MARR-FAMILY TRANSCRIPTIONAL REGULATOR"/>
    <property type="match status" value="1"/>
</dbReference>
<dbReference type="Pfam" id="PF01047">
    <property type="entry name" value="MarR"/>
    <property type="match status" value="1"/>
</dbReference>
<comment type="caution">
    <text evidence="2">The sequence shown here is derived from an EMBL/GenBank/DDBJ whole genome shotgun (WGS) entry which is preliminary data.</text>
</comment>
<dbReference type="InterPro" id="IPR036390">
    <property type="entry name" value="WH_DNA-bd_sf"/>
</dbReference>
<dbReference type="RefSeq" id="WP_193866784.1">
    <property type="nucleotide sequence ID" value="NZ_JADEYR010000019.1"/>
</dbReference>
<organism evidence="2 3">
    <name type="scientific">Brachybacterium epidermidis</name>
    <dbReference type="NCBI Taxonomy" id="2781983"/>
    <lineage>
        <taxon>Bacteria</taxon>
        <taxon>Bacillati</taxon>
        <taxon>Actinomycetota</taxon>
        <taxon>Actinomycetes</taxon>
        <taxon>Micrococcales</taxon>
        <taxon>Dermabacteraceae</taxon>
        <taxon>Brachybacterium</taxon>
    </lineage>
</organism>
<dbReference type="InterPro" id="IPR036388">
    <property type="entry name" value="WH-like_DNA-bd_sf"/>
</dbReference>
<sequence length="151" mass="17081">MRASVARELRRTVAEIQRWTQRWLHRRTGTSLSPNETHLLGHLDIAGPQRMSGLAAWQNVDKSTMTMQIKSLVERGFVERRPDPADRRAAIVALTPAGRDVLAAYADRASAILCDALQDWTEEDLRRFSHDLARFAGDLEGALVQDVEHRL</sequence>
<name>A0ABR9W3P5_9MICO</name>
<evidence type="ECO:0000259" key="1">
    <source>
        <dbReference type="PROSITE" id="PS50995"/>
    </source>
</evidence>
<evidence type="ECO:0000313" key="3">
    <source>
        <dbReference type="Proteomes" id="UP000644727"/>
    </source>
</evidence>
<evidence type="ECO:0000313" key="2">
    <source>
        <dbReference type="EMBL" id="MBE9405046.1"/>
    </source>
</evidence>
<accession>A0ABR9W3P5</accession>
<dbReference type="SUPFAM" id="SSF46785">
    <property type="entry name" value="Winged helix' DNA-binding domain"/>
    <property type="match status" value="1"/>
</dbReference>